<evidence type="ECO:0000256" key="4">
    <source>
        <dbReference type="ARBA" id="ARBA00022912"/>
    </source>
</evidence>
<gene>
    <name evidence="7" type="ORF">CSUI_003914</name>
</gene>
<dbReference type="CDD" id="cd00143">
    <property type="entry name" value="PP2Cc"/>
    <property type="match status" value="1"/>
</dbReference>
<organism evidence="7 8">
    <name type="scientific">Cystoisospora suis</name>
    <dbReference type="NCBI Taxonomy" id="483139"/>
    <lineage>
        <taxon>Eukaryota</taxon>
        <taxon>Sar</taxon>
        <taxon>Alveolata</taxon>
        <taxon>Apicomplexa</taxon>
        <taxon>Conoidasida</taxon>
        <taxon>Coccidia</taxon>
        <taxon>Eucoccidiorida</taxon>
        <taxon>Eimeriorina</taxon>
        <taxon>Sarcocystidae</taxon>
        <taxon>Cystoisospora</taxon>
    </lineage>
</organism>
<dbReference type="EMBL" id="MIGC01001766">
    <property type="protein sequence ID" value="PHJ22239.1"/>
    <property type="molecule type" value="Genomic_DNA"/>
</dbReference>
<dbReference type="RefSeq" id="XP_067923916.1">
    <property type="nucleotide sequence ID" value="XM_068064109.1"/>
</dbReference>
<dbReference type="AlphaFoldDB" id="A0A2C6L0M6"/>
<dbReference type="PANTHER" id="PTHR13832">
    <property type="entry name" value="PROTEIN PHOSPHATASE 2C"/>
    <property type="match status" value="1"/>
</dbReference>
<keyword evidence="4 5" id="KW-0904">Protein phosphatase</keyword>
<dbReference type="PANTHER" id="PTHR13832:SF827">
    <property type="entry name" value="PROTEIN PHOSPHATASE 1L"/>
    <property type="match status" value="1"/>
</dbReference>
<evidence type="ECO:0000256" key="5">
    <source>
        <dbReference type="RuleBase" id="RU003465"/>
    </source>
</evidence>
<dbReference type="GeneID" id="94427320"/>
<evidence type="ECO:0000256" key="2">
    <source>
        <dbReference type="ARBA" id="ARBA00022723"/>
    </source>
</evidence>
<evidence type="ECO:0000259" key="6">
    <source>
        <dbReference type="PROSITE" id="PS51746"/>
    </source>
</evidence>
<dbReference type="GO" id="GO:0016020">
    <property type="term" value="C:membrane"/>
    <property type="evidence" value="ECO:0007669"/>
    <property type="project" value="UniProtKB-SubCell"/>
</dbReference>
<reference evidence="7 8" key="1">
    <citation type="journal article" date="2017" name="Int. J. Parasitol.">
        <title>The genome of the protozoan parasite Cystoisospora suis and a reverse vaccinology approach to identify vaccine candidates.</title>
        <authorList>
            <person name="Palmieri N."/>
            <person name="Shrestha A."/>
            <person name="Ruttkowski B."/>
            <person name="Beck T."/>
            <person name="Vogl C."/>
            <person name="Tomley F."/>
            <person name="Blake D.P."/>
            <person name="Joachim A."/>
        </authorList>
    </citation>
    <scope>NUCLEOTIDE SEQUENCE [LARGE SCALE GENOMIC DNA]</scope>
    <source>
        <strain evidence="7 8">Wien I</strain>
    </source>
</reference>
<sequence length="641" mass="70354">MKGGFVKFATGLLQSIGMVSVALDFMNREGDAYERLPSSTPLPYIYGVGWADDQGRRPEMEDEMLVIQRVRGLKDCWILGVYDGHGGKQTADAVKRRLSENFLSCLQKKSIRRWEEYRIRAMARFRVLDDFLRSVDTSYGSFTCIPSHVLSDYESTLRLQKILECIINHNLPSFLSGNEGEEGCTTSMAKGSMSFRGEAPHYLSICPKIDIEAAAREAFVQTDYEILQEEGITNSGATACFCVMNPTIDIERLLNMPPGDLKEEDWGVFFSGPCGVDGGGQKKMKNNIIGGKRQSSLVHTNLTVAHVGDTRAVLVFDDAHALRLTSLTDHKASDIREVSRIERLGGFVFDERVNGCLAIGRALGDWRLKVAGDELAAVAAGRQKSRDASGMPRLCPAESWKQSQREYVVSHIPHVCSVNLSEYLSRNSEDNLGERGERRGAVTTQRVPVALVLGCDGLFDVCSDSCVGQLCTEFINSLSEAHPDMTPGEAGSLTARLLVDEAIQYRRSHDNVSVQVALLDPFNFALPPPPHHHVKTPSTQSPLSTLPSTPAFTPGLSPPFTTPPLTPRASTFPSTSIPSFPPLCQQVLHPYPCHQPFTRRVKPKAEQNGGRTCGRGGEAGGGWGSELAAKIQVTFQNLFAY</sequence>
<dbReference type="Pfam" id="PF00481">
    <property type="entry name" value="PP2C"/>
    <property type="match status" value="1"/>
</dbReference>
<dbReference type="PROSITE" id="PS01032">
    <property type="entry name" value="PPM_1"/>
    <property type="match status" value="1"/>
</dbReference>
<dbReference type="PROSITE" id="PS51746">
    <property type="entry name" value="PPM_2"/>
    <property type="match status" value="1"/>
</dbReference>
<accession>A0A2C6L0M6</accession>
<dbReference type="Gene3D" id="3.60.40.10">
    <property type="entry name" value="PPM-type phosphatase domain"/>
    <property type="match status" value="1"/>
</dbReference>
<evidence type="ECO:0000313" key="8">
    <source>
        <dbReference type="Proteomes" id="UP000221165"/>
    </source>
</evidence>
<dbReference type="Proteomes" id="UP000221165">
    <property type="component" value="Unassembled WGS sequence"/>
</dbReference>
<dbReference type="GO" id="GO:0046872">
    <property type="term" value="F:metal ion binding"/>
    <property type="evidence" value="ECO:0007669"/>
    <property type="project" value="UniProtKB-KW"/>
</dbReference>
<name>A0A2C6L0M6_9APIC</name>
<comment type="similarity">
    <text evidence="5">Belongs to the PP2C family.</text>
</comment>
<evidence type="ECO:0000256" key="3">
    <source>
        <dbReference type="ARBA" id="ARBA00022801"/>
    </source>
</evidence>
<keyword evidence="3 5" id="KW-0378">Hydrolase</keyword>
<evidence type="ECO:0000313" key="7">
    <source>
        <dbReference type="EMBL" id="PHJ22239.1"/>
    </source>
</evidence>
<dbReference type="OrthoDB" id="10264738at2759"/>
<feature type="domain" description="PPM-type phosphatase" evidence="6">
    <location>
        <begin position="47"/>
        <end position="519"/>
    </location>
</feature>
<dbReference type="InterPro" id="IPR001932">
    <property type="entry name" value="PPM-type_phosphatase-like_dom"/>
</dbReference>
<protein>
    <submittedName>
        <fullName evidence="7">Protein phosphatase 2c domain-containing</fullName>
    </submittedName>
</protein>
<keyword evidence="2" id="KW-0479">Metal-binding</keyword>
<dbReference type="SMART" id="SM00332">
    <property type="entry name" value="PP2Cc"/>
    <property type="match status" value="1"/>
</dbReference>
<evidence type="ECO:0000256" key="1">
    <source>
        <dbReference type="ARBA" id="ARBA00004170"/>
    </source>
</evidence>
<dbReference type="InterPro" id="IPR000222">
    <property type="entry name" value="PP2C_BS"/>
</dbReference>
<proteinExistence type="inferred from homology"/>
<dbReference type="InterPro" id="IPR015655">
    <property type="entry name" value="PP2C"/>
</dbReference>
<comment type="caution">
    <text evidence="7">The sequence shown here is derived from an EMBL/GenBank/DDBJ whole genome shotgun (WGS) entry which is preliminary data.</text>
</comment>
<dbReference type="GO" id="GO:0004722">
    <property type="term" value="F:protein serine/threonine phosphatase activity"/>
    <property type="evidence" value="ECO:0007669"/>
    <property type="project" value="InterPro"/>
</dbReference>
<keyword evidence="8" id="KW-1185">Reference proteome</keyword>
<dbReference type="InterPro" id="IPR036457">
    <property type="entry name" value="PPM-type-like_dom_sf"/>
</dbReference>
<dbReference type="SUPFAM" id="SSF81606">
    <property type="entry name" value="PP2C-like"/>
    <property type="match status" value="1"/>
</dbReference>
<dbReference type="VEuPathDB" id="ToxoDB:CSUI_003914"/>
<comment type="subcellular location">
    <subcellularLocation>
        <location evidence="1">Membrane</location>
        <topology evidence="1">Peripheral membrane protein</topology>
    </subcellularLocation>
</comment>